<evidence type="ECO:0000259" key="3">
    <source>
        <dbReference type="PROSITE" id="PS51186"/>
    </source>
</evidence>
<dbReference type="InterPro" id="IPR050832">
    <property type="entry name" value="Bact_Acetyltransf"/>
</dbReference>
<keyword evidence="1 4" id="KW-0808">Transferase</keyword>
<evidence type="ECO:0000313" key="4">
    <source>
        <dbReference type="EMBL" id="KJE22240.1"/>
    </source>
</evidence>
<dbReference type="SUPFAM" id="SSF55729">
    <property type="entry name" value="Acyl-CoA N-acyltransferases (Nat)"/>
    <property type="match status" value="1"/>
</dbReference>
<keyword evidence="2" id="KW-0012">Acyltransferase</keyword>
<dbReference type="InterPro" id="IPR000182">
    <property type="entry name" value="GNAT_dom"/>
</dbReference>
<organism evidence="4 5">
    <name type="scientific">Frankia torreyi</name>
    <dbReference type="NCBI Taxonomy" id="1856"/>
    <lineage>
        <taxon>Bacteria</taxon>
        <taxon>Bacillati</taxon>
        <taxon>Actinomycetota</taxon>
        <taxon>Actinomycetes</taxon>
        <taxon>Frankiales</taxon>
        <taxon>Frankiaceae</taxon>
        <taxon>Frankia</taxon>
    </lineage>
</organism>
<keyword evidence="5" id="KW-1185">Reference proteome</keyword>
<dbReference type="AlphaFoldDB" id="A0A0D8BDY1"/>
<reference evidence="5" key="1">
    <citation type="submission" date="2015-02" db="EMBL/GenBank/DDBJ databases">
        <title>Draft Genome of Frankia sp. CpI1-S.</title>
        <authorList>
            <person name="Oshone R.T."/>
            <person name="Ngom M."/>
            <person name="Ghodhbane-Gtari F."/>
            <person name="Gtari M."/>
            <person name="Morris K."/>
            <person name="Thomas K."/>
            <person name="Sen A."/>
            <person name="Tisa L.S."/>
        </authorList>
    </citation>
    <scope>NUCLEOTIDE SEQUENCE [LARGE SCALE GENOMIC DNA]</scope>
    <source>
        <strain evidence="5">CpI1-S</strain>
    </source>
</reference>
<evidence type="ECO:0000256" key="2">
    <source>
        <dbReference type="ARBA" id="ARBA00023315"/>
    </source>
</evidence>
<accession>A0A0D8BDY1</accession>
<dbReference type="PATRIC" id="fig|1502723.3.peg.2945"/>
<protein>
    <submittedName>
        <fullName evidence="4">Acetyltransferase (GNAT) family protein</fullName>
    </submittedName>
</protein>
<evidence type="ECO:0000256" key="1">
    <source>
        <dbReference type="ARBA" id="ARBA00022679"/>
    </source>
</evidence>
<comment type="caution">
    <text evidence="4">The sequence shown here is derived from an EMBL/GenBank/DDBJ whole genome shotgun (WGS) entry which is preliminary data.</text>
</comment>
<proteinExistence type="predicted"/>
<dbReference type="PANTHER" id="PTHR43877">
    <property type="entry name" value="AMINOALKYLPHOSPHONATE N-ACETYLTRANSFERASE-RELATED-RELATED"/>
    <property type="match status" value="1"/>
</dbReference>
<dbReference type="EMBL" id="JYFN01000026">
    <property type="protein sequence ID" value="KJE22240.1"/>
    <property type="molecule type" value="Genomic_DNA"/>
</dbReference>
<gene>
    <name evidence="4" type="ORF">FF36_03503</name>
</gene>
<dbReference type="PROSITE" id="PS51186">
    <property type="entry name" value="GNAT"/>
    <property type="match status" value="1"/>
</dbReference>
<name>A0A0D8BDY1_9ACTN</name>
<dbReference type="Proteomes" id="UP000032545">
    <property type="component" value="Unassembled WGS sequence"/>
</dbReference>
<dbReference type="Gene3D" id="3.40.630.30">
    <property type="match status" value="1"/>
</dbReference>
<sequence length="308" mass="31579">MGADLPGPPGCAVLGDHVAPGAPDQLIGPRADLPPAEATLARELEAVAHRAWPPQRQIEIGGWTLRASAGSSRRGNSVWAHGGVPDVRAALAAVCDFYATAGLPPMFQRTPVTQPAQLGAVLDAAGFDDTGPTDMCVAPLGALAPVATPASTSVGVTTADVPGDEWLRVAGQVLATFDAQRAGTLAVLSALRLPTVYVTLTVDGAPVAVGRGVADDRWLGIYSMATLPAARGRGAARRVVAALAQWAGARGATHAYLQVEEVSTVARGLYADLGFRPVYRYSYRRAPLSAVRDLPDARDGGPAGAGAA</sequence>
<feature type="domain" description="N-acetyltransferase" evidence="3">
    <location>
        <begin position="156"/>
        <end position="295"/>
    </location>
</feature>
<reference evidence="4 5" key="2">
    <citation type="journal article" date="2016" name="Genome Announc.">
        <title>Permanent Draft Genome Sequences for Two Variants of Frankia sp. Strain CpI1, the First Frankia Strain Isolated from Root Nodules of Comptonia peregrina.</title>
        <authorList>
            <person name="Oshone R."/>
            <person name="Hurst S.G.IV."/>
            <person name="Abebe-Akele F."/>
            <person name="Simpson S."/>
            <person name="Morris K."/>
            <person name="Thomas W.K."/>
            <person name="Tisa L.S."/>
        </authorList>
    </citation>
    <scope>NUCLEOTIDE SEQUENCE [LARGE SCALE GENOMIC DNA]</scope>
    <source>
        <strain evidence="5">CpI1-S</strain>
    </source>
</reference>
<dbReference type="PANTHER" id="PTHR43877:SF2">
    <property type="entry name" value="AMINOALKYLPHOSPHONATE N-ACETYLTRANSFERASE-RELATED"/>
    <property type="match status" value="1"/>
</dbReference>
<dbReference type="InterPro" id="IPR016181">
    <property type="entry name" value="Acyl_CoA_acyltransferase"/>
</dbReference>
<evidence type="ECO:0000313" key="5">
    <source>
        <dbReference type="Proteomes" id="UP000032545"/>
    </source>
</evidence>
<dbReference type="InterPro" id="IPR056935">
    <property type="entry name" value="Rv0428c-like_C"/>
</dbReference>
<dbReference type="Pfam" id="PF24553">
    <property type="entry name" value="Rv0428c_C"/>
    <property type="match status" value="1"/>
</dbReference>
<dbReference type="GO" id="GO:0016747">
    <property type="term" value="F:acyltransferase activity, transferring groups other than amino-acyl groups"/>
    <property type="evidence" value="ECO:0007669"/>
    <property type="project" value="InterPro"/>
</dbReference>